<reference evidence="10" key="1">
    <citation type="submission" date="2018-03" db="EMBL/GenBank/DDBJ databases">
        <authorList>
            <person name="Rodrigo-Torres L."/>
            <person name="Arahal R. D."/>
            <person name="Lucena T."/>
        </authorList>
    </citation>
    <scope>NUCLEOTIDE SEQUENCE [LARGE SCALE GENOMIC DNA]</scope>
    <source>
        <strain evidence="10">CECT 8871</strain>
    </source>
</reference>
<sequence length="322" mass="35900">MQVDVVLIGRNEGQRLVNALAAVQGQARRVVYVDSGSTDNSLAEAEKAGALIVNLDMTIPFTAARARNAGFQALADSDTPPELVQFIDGDCAVVDGYIAKAAAHLAADDGLGVVTGWRSEIYRDKTIYNQLCDFEWRRPAGPIDACGGDMMVRANAFEAVGGFDPTVIAAEDDEFCTRLRKAGWRLERIPQEMTRHDADMTSFGQWWQRAVRSGHGFAQVGHLHPDYFVRERRRVMLWGAILPFVALVGAFITWVIPALILGLYAVSYLRTAKGLGREGLPKSEAQRHAALLTLWKFPNLIGMARFHWRRLRRAQMRIIEYK</sequence>
<evidence type="ECO:0000256" key="2">
    <source>
        <dbReference type="ARBA" id="ARBA00022475"/>
    </source>
</evidence>
<evidence type="ECO:0000256" key="5">
    <source>
        <dbReference type="ARBA" id="ARBA00023136"/>
    </source>
</evidence>
<dbReference type="OrthoDB" id="8416156at2"/>
<dbReference type="Proteomes" id="UP000244904">
    <property type="component" value="Unassembled WGS sequence"/>
</dbReference>
<evidence type="ECO:0000256" key="3">
    <source>
        <dbReference type="ARBA" id="ARBA00022676"/>
    </source>
</evidence>
<dbReference type="Pfam" id="PF02709">
    <property type="entry name" value="Glyco_transf_7C"/>
    <property type="match status" value="1"/>
</dbReference>
<dbReference type="RefSeq" id="WP_108885347.1">
    <property type="nucleotide sequence ID" value="NZ_OMOJ01000002.1"/>
</dbReference>
<dbReference type="InterPro" id="IPR001173">
    <property type="entry name" value="Glyco_trans_2-like"/>
</dbReference>
<evidence type="ECO:0000313" key="10">
    <source>
        <dbReference type="Proteomes" id="UP000244904"/>
    </source>
</evidence>
<keyword evidence="6" id="KW-0812">Transmembrane</keyword>
<feature type="transmembrane region" description="Helical" evidence="6">
    <location>
        <begin position="240"/>
        <end position="269"/>
    </location>
</feature>
<evidence type="ECO:0000256" key="4">
    <source>
        <dbReference type="ARBA" id="ARBA00022679"/>
    </source>
</evidence>
<feature type="domain" description="Glycosyltransferase 2-like" evidence="7">
    <location>
        <begin position="5"/>
        <end position="129"/>
    </location>
</feature>
<organism evidence="9 10">
    <name type="scientific">Pseudoprimorskyibacter insulae</name>
    <dbReference type="NCBI Taxonomy" id="1695997"/>
    <lineage>
        <taxon>Bacteria</taxon>
        <taxon>Pseudomonadati</taxon>
        <taxon>Pseudomonadota</taxon>
        <taxon>Alphaproteobacteria</taxon>
        <taxon>Rhodobacterales</taxon>
        <taxon>Paracoccaceae</taxon>
        <taxon>Pseudoprimorskyibacter</taxon>
    </lineage>
</organism>
<dbReference type="GO" id="GO:0016757">
    <property type="term" value="F:glycosyltransferase activity"/>
    <property type="evidence" value="ECO:0007669"/>
    <property type="project" value="UniProtKB-KW"/>
</dbReference>
<gene>
    <name evidence="9" type="primary">mftF</name>
    <name evidence="9" type="ORF">PRI8871_01270</name>
</gene>
<dbReference type="PANTHER" id="PTHR43646:SF2">
    <property type="entry name" value="GLYCOSYLTRANSFERASE 2-LIKE DOMAIN-CONTAINING PROTEIN"/>
    <property type="match status" value="1"/>
</dbReference>
<keyword evidence="6" id="KW-1133">Transmembrane helix</keyword>
<dbReference type="EC" id="2.-.-.-" evidence="9"/>
<protein>
    <submittedName>
        <fullName evidence="9">Mycofactocin biosynthesis glycosyltransferase MftF</fullName>
        <ecNumber evidence="9">2.-.-.-</ecNumber>
    </submittedName>
</protein>
<dbReference type="Gene3D" id="3.90.550.10">
    <property type="entry name" value="Spore Coat Polysaccharide Biosynthesis Protein SpsA, Chain A"/>
    <property type="match status" value="1"/>
</dbReference>
<keyword evidence="3" id="KW-0328">Glycosyltransferase</keyword>
<accession>A0A2R8AUB7</accession>
<evidence type="ECO:0000313" key="9">
    <source>
        <dbReference type="EMBL" id="SPF79474.1"/>
    </source>
</evidence>
<comment type="subcellular location">
    <subcellularLocation>
        <location evidence="1">Cell membrane</location>
    </subcellularLocation>
</comment>
<keyword evidence="5 6" id="KW-0472">Membrane</keyword>
<dbReference type="SUPFAM" id="SSF53448">
    <property type="entry name" value="Nucleotide-diphospho-sugar transferases"/>
    <property type="match status" value="1"/>
</dbReference>
<proteinExistence type="predicted"/>
<dbReference type="PANTHER" id="PTHR43646">
    <property type="entry name" value="GLYCOSYLTRANSFERASE"/>
    <property type="match status" value="1"/>
</dbReference>
<dbReference type="InterPro" id="IPR027791">
    <property type="entry name" value="Galactosyl_T_C"/>
</dbReference>
<dbReference type="InterPro" id="IPR029044">
    <property type="entry name" value="Nucleotide-diphossugar_trans"/>
</dbReference>
<feature type="domain" description="Galactosyltransferase C-terminal" evidence="8">
    <location>
        <begin position="145"/>
        <end position="194"/>
    </location>
</feature>
<keyword evidence="4 9" id="KW-0808">Transferase</keyword>
<dbReference type="GO" id="GO:0005886">
    <property type="term" value="C:plasma membrane"/>
    <property type="evidence" value="ECO:0007669"/>
    <property type="project" value="UniProtKB-SubCell"/>
</dbReference>
<evidence type="ECO:0000256" key="6">
    <source>
        <dbReference type="SAM" id="Phobius"/>
    </source>
</evidence>
<evidence type="ECO:0000256" key="1">
    <source>
        <dbReference type="ARBA" id="ARBA00004236"/>
    </source>
</evidence>
<keyword evidence="2" id="KW-1003">Cell membrane</keyword>
<evidence type="ECO:0000259" key="8">
    <source>
        <dbReference type="Pfam" id="PF02709"/>
    </source>
</evidence>
<dbReference type="EMBL" id="OMOJ01000002">
    <property type="protein sequence ID" value="SPF79474.1"/>
    <property type="molecule type" value="Genomic_DNA"/>
</dbReference>
<dbReference type="AlphaFoldDB" id="A0A2R8AUB7"/>
<name>A0A2R8AUB7_9RHOB</name>
<evidence type="ECO:0000259" key="7">
    <source>
        <dbReference type="Pfam" id="PF00535"/>
    </source>
</evidence>
<dbReference type="Pfam" id="PF00535">
    <property type="entry name" value="Glycos_transf_2"/>
    <property type="match status" value="1"/>
</dbReference>
<keyword evidence="10" id="KW-1185">Reference proteome</keyword>